<keyword evidence="1" id="KW-1133">Transmembrane helix</keyword>
<sequence>MYMGNVGIFRILGNCLISWTKGTLFRGIHWFNLVPIYFLSFKQVFIRSLRCCEQINFSSQLQRNFAAISGLLIGNSHISLTLSLILDMISLPQGGLCGVKQIHVISSWFCEYLFLFFFSPTVCILSTLEVSFVDCRDVLSYASNEYYFCPCFCDVEMCLCAYSNIH</sequence>
<feature type="transmembrane region" description="Helical" evidence="1">
    <location>
        <begin position="28"/>
        <end position="45"/>
    </location>
</feature>
<accession>A0A6A4P1V1</accession>
<reference evidence="3" key="1">
    <citation type="journal article" date="2020" name="Nat. Commun.">
        <title>Genome sequence of the cluster root forming white lupin.</title>
        <authorList>
            <person name="Hufnagel B."/>
            <person name="Marques A."/>
            <person name="Soriano A."/>
            <person name="Marques L."/>
            <person name="Divol F."/>
            <person name="Doumas P."/>
            <person name="Sallet E."/>
            <person name="Mancinotti D."/>
            <person name="Carrere S."/>
            <person name="Marande W."/>
            <person name="Arribat S."/>
            <person name="Keller J."/>
            <person name="Huneau C."/>
            <person name="Blein T."/>
            <person name="Aime D."/>
            <person name="Laguerre M."/>
            <person name="Taylor J."/>
            <person name="Schubert V."/>
            <person name="Nelson M."/>
            <person name="Geu-Flores F."/>
            <person name="Crespi M."/>
            <person name="Gallardo-Guerrero K."/>
            <person name="Delaux P.-M."/>
            <person name="Salse J."/>
            <person name="Berges H."/>
            <person name="Guyot R."/>
            <person name="Gouzy J."/>
            <person name="Peret B."/>
        </authorList>
    </citation>
    <scope>NUCLEOTIDE SEQUENCE [LARGE SCALE GENOMIC DNA]</scope>
    <source>
        <strain evidence="3">cv. Amiga</strain>
    </source>
</reference>
<keyword evidence="1" id="KW-0472">Membrane</keyword>
<evidence type="ECO:0000256" key="1">
    <source>
        <dbReference type="SAM" id="Phobius"/>
    </source>
</evidence>
<dbReference type="EMBL" id="WOCE01000015">
    <property type="protein sequence ID" value="KAE9598703.1"/>
    <property type="molecule type" value="Genomic_DNA"/>
</dbReference>
<evidence type="ECO:0000313" key="3">
    <source>
        <dbReference type="Proteomes" id="UP000447434"/>
    </source>
</evidence>
<keyword evidence="3" id="KW-1185">Reference proteome</keyword>
<dbReference type="AlphaFoldDB" id="A0A6A4P1V1"/>
<proteinExistence type="predicted"/>
<name>A0A6A4P1V1_LUPAL</name>
<comment type="caution">
    <text evidence="2">The sequence shown here is derived from an EMBL/GenBank/DDBJ whole genome shotgun (WGS) entry which is preliminary data.</text>
</comment>
<gene>
    <name evidence="2" type="ORF">Lalb_Chr15g0083791</name>
</gene>
<feature type="transmembrane region" description="Helical" evidence="1">
    <location>
        <begin position="112"/>
        <end position="133"/>
    </location>
</feature>
<protein>
    <submittedName>
        <fullName evidence="2">Uncharacterized protein</fullName>
    </submittedName>
</protein>
<dbReference type="Proteomes" id="UP000447434">
    <property type="component" value="Chromosome 15"/>
</dbReference>
<organism evidence="2 3">
    <name type="scientific">Lupinus albus</name>
    <name type="common">White lupine</name>
    <name type="synonym">Lupinus termis</name>
    <dbReference type="NCBI Taxonomy" id="3870"/>
    <lineage>
        <taxon>Eukaryota</taxon>
        <taxon>Viridiplantae</taxon>
        <taxon>Streptophyta</taxon>
        <taxon>Embryophyta</taxon>
        <taxon>Tracheophyta</taxon>
        <taxon>Spermatophyta</taxon>
        <taxon>Magnoliopsida</taxon>
        <taxon>eudicotyledons</taxon>
        <taxon>Gunneridae</taxon>
        <taxon>Pentapetalae</taxon>
        <taxon>rosids</taxon>
        <taxon>fabids</taxon>
        <taxon>Fabales</taxon>
        <taxon>Fabaceae</taxon>
        <taxon>Papilionoideae</taxon>
        <taxon>50 kb inversion clade</taxon>
        <taxon>genistoids sensu lato</taxon>
        <taxon>core genistoids</taxon>
        <taxon>Genisteae</taxon>
        <taxon>Lupinus</taxon>
    </lineage>
</organism>
<feature type="transmembrane region" description="Helical" evidence="1">
    <location>
        <begin position="65"/>
        <end position="86"/>
    </location>
</feature>
<evidence type="ECO:0000313" key="2">
    <source>
        <dbReference type="EMBL" id="KAE9598703.1"/>
    </source>
</evidence>
<keyword evidence="1" id="KW-0812">Transmembrane</keyword>